<evidence type="ECO:0000256" key="1">
    <source>
        <dbReference type="SAM" id="MobiDB-lite"/>
    </source>
</evidence>
<proteinExistence type="predicted"/>
<sequence length="241" mass="25800">MLLSGVFLLHLTVTTLSQLRDGGRFCRLLRAVISTFAPTGVGLGAGASLGIPEDRPGASELPGPWGRGECKKIFSFWAVSLASLAIRGHTKASASYGSDSFNAFTTVKQGDHRATGQGSLTVAPAGAPRKTWGGHESISPIPDRFIRGLRDAGKPARDCIQNIDGIERADLSTAVGKGAGKRSRFGRKYRQQDNVGGERKFLDRGVECVPLHGSLRDLRCFICLKCYSWDEVGREAQALAG</sequence>
<evidence type="ECO:0000256" key="2">
    <source>
        <dbReference type="SAM" id="SignalP"/>
    </source>
</evidence>
<organism evidence="3 4">
    <name type="scientific">Zalerion maritima</name>
    <dbReference type="NCBI Taxonomy" id="339359"/>
    <lineage>
        <taxon>Eukaryota</taxon>
        <taxon>Fungi</taxon>
        <taxon>Dikarya</taxon>
        <taxon>Ascomycota</taxon>
        <taxon>Pezizomycotina</taxon>
        <taxon>Sordariomycetes</taxon>
        <taxon>Lulworthiomycetidae</taxon>
        <taxon>Lulworthiales</taxon>
        <taxon>Lulworthiaceae</taxon>
        <taxon>Zalerion</taxon>
    </lineage>
</organism>
<dbReference type="Gene3D" id="3.40.50.1220">
    <property type="entry name" value="TPP-binding domain"/>
    <property type="match status" value="1"/>
</dbReference>
<dbReference type="EMBL" id="JAKWBI020000027">
    <property type="protein sequence ID" value="KAJ2905662.1"/>
    <property type="molecule type" value="Genomic_DNA"/>
</dbReference>
<evidence type="ECO:0000313" key="4">
    <source>
        <dbReference type="Proteomes" id="UP001201980"/>
    </source>
</evidence>
<feature type="region of interest" description="Disordered" evidence="1">
    <location>
        <begin position="114"/>
        <end position="134"/>
    </location>
</feature>
<feature type="signal peptide" evidence="2">
    <location>
        <begin position="1"/>
        <end position="17"/>
    </location>
</feature>
<keyword evidence="4" id="KW-1185">Reference proteome</keyword>
<comment type="caution">
    <text evidence="3">The sequence shown here is derived from an EMBL/GenBank/DDBJ whole genome shotgun (WGS) entry which is preliminary data.</text>
</comment>
<evidence type="ECO:0000313" key="3">
    <source>
        <dbReference type="EMBL" id="KAJ2905662.1"/>
    </source>
</evidence>
<keyword evidence="2" id="KW-0732">Signal</keyword>
<protein>
    <submittedName>
        <fullName evidence="3">Uncharacterized protein</fullName>
    </submittedName>
</protein>
<feature type="chain" id="PRO_5042233559" evidence="2">
    <location>
        <begin position="18"/>
        <end position="241"/>
    </location>
</feature>
<dbReference type="AlphaFoldDB" id="A0AAD5WXC1"/>
<accession>A0AAD5WXC1</accession>
<reference evidence="3" key="1">
    <citation type="submission" date="2022-07" db="EMBL/GenBank/DDBJ databases">
        <title>Draft genome sequence of Zalerion maritima ATCC 34329, a (micro)plastics degrading marine fungus.</title>
        <authorList>
            <person name="Paco A."/>
            <person name="Goncalves M.F.M."/>
            <person name="Rocha-Santos T.A.P."/>
            <person name="Alves A."/>
        </authorList>
    </citation>
    <scope>NUCLEOTIDE SEQUENCE</scope>
    <source>
        <strain evidence="3">ATCC 34329</strain>
    </source>
</reference>
<gene>
    <name evidence="3" type="ORF">MKZ38_004737</name>
</gene>
<name>A0AAD5WXC1_9PEZI</name>
<dbReference type="Proteomes" id="UP001201980">
    <property type="component" value="Unassembled WGS sequence"/>
</dbReference>